<accession>A0ABN7SRG5</accession>
<keyword evidence="4" id="KW-1185">Reference proteome</keyword>
<evidence type="ECO:0000313" key="3">
    <source>
        <dbReference type="EMBL" id="CAG5105920.1"/>
    </source>
</evidence>
<evidence type="ECO:0000256" key="2">
    <source>
        <dbReference type="SAM" id="Phobius"/>
    </source>
</evidence>
<gene>
    <name evidence="3" type="ORF">OKIOD_LOCUS11336</name>
</gene>
<organism evidence="3 4">
    <name type="scientific">Oikopleura dioica</name>
    <name type="common">Tunicate</name>
    <dbReference type="NCBI Taxonomy" id="34765"/>
    <lineage>
        <taxon>Eukaryota</taxon>
        <taxon>Metazoa</taxon>
        <taxon>Chordata</taxon>
        <taxon>Tunicata</taxon>
        <taxon>Appendicularia</taxon>
        <taxon>Copelata</taxon>
        <taxon>Oikopleuridae</taxon>
        <taxon>Oikopleura</taxon>
    </lineage>
</organism>
<evidence type="ECO:0000313" key="4">
    <source>
        <dbReference type="Proteomes" id="UP001158576"/>
    </source>
</evidence>
<keyword evidence="2" id="KW-0812">Transmembrane</keyword>
<keyword evidence="2" id="KW-0472">Membrane</keyword>
<proteinExistence type="predicted"/>
<name>A0ABN7SRG5_OIKDI</name>
<feature type="compositionally biased region" description="Acidic residues" evidence="1">
    <location>
        <begin position="12"/>
        <end position="29"/>
    </location>
</feature>
<protein>
    <submittedName>
        <fullName evidence="3">Oidioi.mRNA.OKI2018_I69.chr1.g2571.t1.cds</fullName>
    </submittedName>
</protein>
<dbReference type="EMBL" id="OU015566">
    <property type="protein sequence ID" value="CAG5105920.1"/>
    <property type="molecule type" value="Genomic_DNA"/>
</dbReference>
<feature type="transmembrane region" description="Helical" evidence="2">
    <location>
        <begin position="43"/>
        <end position="65"/>
    </location>
</feature>
<reference evidence="3 4" key="1">
    <citation type="submission" date="2021-04" db="EMBL/GenBank/DDBJ databases">
        <authorList>
            <person name="Bliznina A."/>
        </authorList>
    </citation>
    <scope>NUCLEOTIDE SEQUENCE [LARGE SCALE GENOMIC DNA]</scope>
</reference>
<sequence length="106" mass="12000">MRPFWAVKLPGEDPDEPVSPESVTDSDDIGSEGVLQGEIQFNLLNLGVIVVVACLSQITTIYCLATCKHMKRRMKLKAALAWRWMRKCCKKPPQPQDQARDNRQDS</sequence>
<evidence type="ECO:0000256" key="1">
    <source>
        <dbReference type="SAM" id="MobiDB-lite"/>
    </source>
</evidence>
<dbReference type="Proteomes" id="UP001158576">
    <property type="component" value="Chromosome 1"/>
</dbReference>
<keyword evidence="2" id="KW-1133">Transmembrane helix</keyword>
<feature type="region of interest" description="Disordered" evidence="1">
    <location>
        <begin position="1"/>
        <end position="29"/>
    </location>
</feature>